<evidence type="ECO:0000256" key="2">
    <source>
        <dbReference type="ARBA" id="ARBA00022448"/>
    </source>
</evidence>
<evidence type="ECO:0000256" key="9">
    <source>
        <dbReference type="SAM" id="Phobius"/>
    </source>
</evidence>
<dbReference type="PROSITE" id="PS51371">
    <property type="entry name" value="CBS"/>
    <property type="match status" value="2"/>
</dbReference>
<dbReference type="PANTHER" id="PTHR45711:SF10">
    <property type="entry name" value="CHLORIDE CHANNEL PROTEIN"/>
    <property type="match status" value="1"/>
</dbReference>
<feature type="transmembrane region" description="Helical" evidence="9">
    <location>
        <begin position="68"/>
        <end position="86"/>
    </location>
</feature>
<reference evidence="11 12" key="1">
    <citation type="submission" date="2024-01" db="EMBL/GenBank/DDBJ databases">
        <title>Genomic insights into the taxonomy and metabolism of the cyanobacterium Pannus brasiliensis CCIBt3594.</title>
        <authorList>
            <person name="Machado M."/>
            <person name="Botero N.B."/>
            <person name="Andreote A.P.D."/>
            <person name="Feitosa A.M.T."/>
            <person name="Popin R."/>
            <person name="Sivonen K."/>
            <person name="Fiore M.F."/>
        </authorList>
    </citation>
    <scope>NUCLEOTIDE SEQUENCE [LARGE SCALE GENOMIC DNA]</scope>
    <source>
        <strain evidence="11 12">CCIBt3594</strain>
    </source>
</reference>
<dbReference type="InterPro" id="IPR006016">
    <property type="entry name" value="UspA"/>
</dbReference>
<evidence type="ECO:0000256" key="8">
    <source>
        <dbReference type="PROSITE-ProRule" id="PRU00703"/>
    </source>
</evidence>
<dbReference type="PANTHER" id="PTHR45711">
    <property type="entry name" value="CHLORIDE CHANNEL PROTEIN"/>
    <property type="match status" value="1"/>
</dbReference>
<keyword evidence="8" id="KW-0129">CBS domain</keyword>
<dbReference type="SUPFAM" id="SSF54631">
    <property type="entry name" value="CBS-domain pair"/>
    <property type="match status" value="1"/>
</dbReference>
<evidence type="ECO:0000256" key="6">
    <source>
        <dbReference type="ARBA" id="ARBA00023136"/>
    </source>
</evidence>
<dbReference type="Proteomes" id="UP001328733">
    <property type="component" value="Unassembled WGS sequence"/>
</dbReference>
<comment type="subcellular location">
    <subcellularLocation>
        <location evidence="1">Membrane</location>
        <topology evidence="1">Multi-pass membrane protein</topology>
    </subcellularLocation>
</comment>
<evidence type="ECO:0000259" key="10">
    <source>
        <dbReference type="PROSITE" id="PS51371"/>
    </source>
</evidence>
<dbReference type="InterPro" id="IPR046342">
    <property type="entry name" value="CBS_dom_sf"/>
</dbReference>
<keyword evidence="4 9" id="KW-1133">Transmembrane helix</keyword>
<gene>
    <name evidence="11" type="ORF">V0288_18625</name>
</gene>
<dbReference type="PRINTS" id="PR00762">
    <property type="entry name" value="CLCHANNEL"/>
</dbReference>
<evidence type="ECO:0000313" key="12">
    <source>
        <dbReference type="Proteomes" id="UP001328733"/>
    </source>
</evidence>
<dbReference type="Pfam" id="PF00654">
    <property type="entry name" value="Voltage_CLC"/>
    <property type="match status" value="1"/>
</dbReference>
<dbReference type="Pfam" id="PF00582">
    <property type="entry name" value="Usp"/>
    <property type="match status" value="2"/>
</dbReference>
<evidence type="ECO:0000256" key="3">
    <source>
        <dbReference type="ARBA" id="ARBA00022692"/>
    </source>
</evidence>
<dbReference type="Gene3D" id="1.10.3080.10">
    <property type="entry name" value="Clc chloride channel"/>
    <property type="match status" value="1"/>
</dbReference>
<feature type="domain" description="CBS" evidence="10">
    <location>
        <begin position="455"/>
        <end position="510"/>
    </location>
</feature>
<dbReference type="InterPro" id="IPR014729">
    <property type="entry name" value="Rossmann-like_a/b/a_fold"/>
</dbReference>
<feature type="transmembrane region" description="Helical" evidence="9">
    <location>
        <begin position="165"/>
        <end position="189"/>
    </location>
</feature>
<evidence type="ECO:0000313" key="11">
    <source>
        <dbReference type="EMBL" id="MEG3439148.1"/>
    </source>
</evidence>
<dbReference type="InterPro" id="IPR014743">
    <property type="entry name" value="Cl-channel_core"/>
</dbReference>
<evidence type="ECO:0000256" key="5">
    <source>
        <dbReference type="ARBA" id="ARBA00023065"/>
    </source>
</evidence>
<accession>A0AAW9QZA7</accession>
<dbReference type="InterPro" id="IPR000644">
    <property type="entry name" value="CBS_dom"/>
</dbReference>
<dbReference type="SMART" id="SM00116">
    <property type="entry name" value="CBS"/>
    <property type="match status" value="2"/>
</dbReference>
<protein>
    <submittedName>
        <fullName evidence="11">Chloride channel protein</fullName>
    </submittedName>
</protein>
<feature type="transmembrane region" description="Helical" evidence="9">
    <location>
        <begin position="369"/>
        <end position="392"/>
    </location>
</feature>
<proteinExistence type="predicted"/>
<dbReference type="SUPFAM" id="SSF52402">
    <property type="entry name" value="Adenine nucleotide alpha hydrolases-like"/>
    <property type="match status" value="2"/>
</dbReference>
<dbReference type="Gene3D" id="3.40.50.620">
    <property type="entry name" value="HUPs"/>
    <property type="match status" value="2"/>
</dbReference>
<feature type="transmembrane region" description="Helical" evidence="9">
    <location>
        <begin position="273"/>
        <end position="295"/>
    </location>
</feature>
<dbReference type="CDD" id="cd01031">
    <property type="entry name" value="EriC"/>
    <property type="match status" value="1"/>
</dbReference>
<evidence type="ECO:0000256" key="1">
    <source>
        <dbReference type="ARBA" id="ARBA00004141"/>
    </source>
</evidence>
<dbReference type="SUPFAM" id="SSF81340">
    <property type="entry name" value="Clc chloride channel"/>
    <property type="match status" value="1"/>
</dbReference>
<evidence type="ECO:0000256" key="4">
    <source>
        <dbReference type="ARBA" id="ARBA00022989"/>
    </source>
</evidence>
<dbReference type="GO" id="GO:0005886">
    <property type="term" value="C:plasma membrane"/>
    <property type="evidence" value="ECO:0007669"/>
    <property type="project" value="TreeGrafter"/>
</dbReference>
<dbReference type="InterPro" id="IPR001807">
    <property type="entry name" value="ClC"/>
</dbReference>
<feature type="transmembrane region" description="Helical" evidence="9">
    <location>
        <begin position="238"/>
        <end position="261"/>
    </location>
</feature>
<sequence>MGLLSRYKHLRVWFKSRHFGRSAIDERYALAVACAIGILSALAAIILKLGIGWLGGLRIQFINQSHPFFVLPLVGFTSGYLAGWILEKFSPEAAGGGIPQVKAALAKFPMALSWRVAVVKMIGAILILGGGLTLGRRAPTVHIGAALAAQLSNWIPTSPDHRRQMIAAGAAAGLAAGFTTPIAGVLFVIEELTRDVSSLTLETALVASFIGAVVSMMLQNTPPMMAGNVNISFSVEEIPIYFLLGALAGSLGALFNRGILACSRFQRRLSLSLAWRIGAIGLFSGAVIAVLPPFFRDNTGLREFLVTGELNGQNTAIAFGVYFLLTMLAYSSGAPGGLLAPALVLGSALGFLVGEVVTGTLGLGTEATYALAGMGAFFTGVVRVPVTAIVIVFELHRDFNIVLPLMLTCAVSYIVAESIFKGSLYEHLLSASGIRLTEETPNNDVLAHLTAADVMQSHVETLSGDLPLDEVLKVMSRSHHRGFPVVENDRLTGIFTQSDLDSLKQRSGATPLKEVMTPNPISIEPTAPLTDVLFLLNRYQLSRLPVTEGQKLVGIITRTDIIRVEVDQLAGVCELPVRSTPSYVVYQTRSPAVGTGRILLPVANPRNASSLLKIAMGIAREENYEIECLRVIPVPRHSSPSEVAVDTREERKLLHRLERTARHERIPLHTRIVVARSVEDAILETIRERHIKLLITGWKGVTSTGGAIFGEVVDTLIDRAPCDLLLVKLGDENSYPGDLDGPAIWTIPVAGGPNARRALDFLPGLVKMYRGDRSPELWLCKIYSPAEVLPDLSGLETVTESLEAIVDRPIVPLPIRSADVAEAIVHLVESENCSLVLVGASRESLLDRFLHGNIPSTIARSVNCTVLLFRGELLEG</sequence>
<comment type="caution">
    <text evidence="11">The sequence shown here is derived from an EMBL/GenBank/DDBJ whole genome shotgun (WGS) entry which is preliminary data.</text>
</comment>
<dbReference type="GO" id="GO:0005247">
    <property type="term" value="F:voltage-gated chloride channel activity"/>
    <property type="evidence" value="ECO:0007669"/>
    <property type="project" value="TreeGrafter"/>
</dbReference>
<dbReference type="RefSeq" id="WP_332866628.1">
    <property type="nucleotide sequence ID" value="NZ_JBAFSM010000041.1"/>
</dbReference>
<dbReference type="EMBL" id="JBAFSM010000041">
    <property type="protein sequence ID" value="MEG3439148.1"/>
    <property type="molecule type" value="Genomic_DNA"/>
</dbReference>
<keyword evidence="2" id="KW-0813">Transport</keyword>
<feature type="transmembrane region" description="Helical" evidence="9">
    <location>
        <begin position="201"/>
        <end position="218"/>
    </location>
</feature>
<keyword evidence="3 9" id="KW-0812">Transmembrane</keyword>
<dbReference type="AlphaFoldDB" id="A0AAW9QZA7"/>
<name>A0AAW9QZA7_9CHRO</name>
<feature type="transmembrane region" description="Helical" evidence="9">
    <location>
        <begin position="112"/>
        <end position="134"/>
    </location>
</feature>
<feature type="transmembrane region" description="Helical" evidence="9">
    <location>
        <begin position="315"/>
        <end position="331"/>
    </location>
</feature>
<dbReference type="Pfam" id="PF00571">
    <property type="entry name" value="CBS"/>
    <property type="match status" value="2"/>
</dbReference>
<keyword evidence="12" id="KW-1185">Reference proteome</keyword>
<keyword evidence="5" id="KW-0406">Ion transport</keyword>
<organism evidence="11 12">
    <name type="scientific">Pannus brasiliensis CCIBt3594</name>
    <dbReference type="NCBI Taxonomy" id="1427578"/>
    <lineage>
        <taxon>Bacteria</taxon>
        <taxon>Bacillati</taxon>
        <taxon>Cyanobacteriota</taxon>
        <taxon>Cyanophyceae</taxon>
        <taxon>Oscillatoriophycideae</taxon>
        <taxon>Chroococcales</taxon>
        <taxon>Microcystaceae</taxon>
        <taxon>Pannus</taxon>
    </lineage>
</organism>
<keyword evidence="6 9" id="KW-0472">Membrane</keyword>
<dbReference type="CDD" id="cd00293">
    <property type="entry name" value="USP-like"/>
    <property type="match status" value="2"/>
</dbReference>
<evidence type="ECO:0000256" key="7">
    <source>
        <dbReference type="ARBA" id="ARBA00023214"/>
    </source>
</evidence>
<feature type="domain" description="CBS" evidence="10">
    <location>
        <begin position="516"/>
        <end position="571"/>
    </location>
</feature>
<feature type="transmembrane region" description="Helical" evidence="9">
    <location>
        <begin position="338"/>
        <end position="357"/>
    </location>
</feature>
<feature type="transmembrane region" description="Helical" evidence="9">
    <location>
        <begin position="28"/>
        <end position="47"/>
    </location>
</feature>
<keyword evidence="7" id="KW-0868">Chloride</keyword>
<dbReference type="Gene3D" id="3.10.580.10">
    <property type="entry name" value="CBS-domain"/>
    <property type="match status" value="1"/>
</dbReference>
<feature type="transmembrane region" description="Helical" evidence="9">
    <location>
        <begin position="399"/>
        <end position="416"/>
    </location>
</feature>